<evidence type="ECO:0000313" key="3">
    <source>
        <dbReference type="EMBL" id="CRF35470.1"/>
    </source>
</evidence>
<sequence length="499" mass="57999">MSFLDLLKNSFNKTYTQNFADTNISSLSSVIDLFATMGASRLKEDDELLKYFIDAWRESPELTAKSIMYLRDIRNGIGEREVFRKYINIMIKQNHTLTAIEILKTIPELGRWDDIIYIWYDNRENKNISDFTKNIILEQLEKDKTTDNVSLLAKWLPSENTSSKNTRSIARELIKLLNINTKEYRKTLSTLRKKIKIIENNLREKDYTFNYSSVPSLAMRKYSKAFIRNDEERYNNFFEDVKSGKVKLNTSVLTPFDVIREILDCAEEDIDSRKEEFDLTWKNLPNIFGDNNLNAIVACDVSGSMGMVLNGEPLICSVALGIYIAQLNKSAFHNHFIDFCGNSKMHDISNIDNIVDIVNYVLRSSVDYSTNIDSVFKVLLDTAVKNHVPNEELPKYIIIISDMEFNQCELKNKTNFEYWRAIFTENNYKLPRIIFWNVNSLSRIMPALKNDDVLFVSGRSQNVIKNIINIDKYDLTNQDEISMLLILDTLKDYSIDIKD</sequence>
<proteinExistence type="predicted"/>
<accession>A0A0G4KBB3</accession>
<dbReference type="OrthoDB" id="9255585at2"/>
<dbReference type="EMBL" id="CVLB01000003">
    <property type="protein sequence ID" value="CRF35470.1"/>
    <property type="molecule type" value="Genomic_DNA"/>
</dbReference>
<organism evidence="3 4">
    <name type="scientific">Brachyspira suanatina</name>
    <dbReference type="NCBI Taxonomy" id="381802"/>
    <lineage>
        <taxon>Bacteria</taxon>
        <taxon>Pseudomonadati</taxon>
        <taxon>Spirochaetota</taxon>
        <taxon>Spirochaetia</taxon>
        <taxon>Brachyspirales</taxon>
        <taxon>Brachyspiraceae</taxon>
        <taxon>Brachyspira</taxon>
    </lineage>
</organism>
<evidence type="ECO:0000259" key="1">
    <source>
        <dbReference type="Pfam" id="PF11443"/>
    </source>
</evidence>
<dbReference type="SUPFAM" id="SSF53300">
    <property type="entry name" value="vWA-like"/>
    <property type="match status" value="1"/>
</dbReference>
<dbReference type="InterPro" id="IPR011205">
    <property type="entry name" value="UCP015417_vWA"/>
</dbReference>
<dbReference type="InterPro" id="IPR036465">
    <property type="entry name" value="vWFA_dom_sf"/>
</dbReference>
<protein>
    <recommendedName>
        <fullName evidence="5">DUF2828 family protein</fullName>
    </recommendedName>
</protein>
<feature type="domain" description="DUF2828" evidence="1">
    <location>
        <begin position="16"/>
        <end position="106"/>
    </location>
</feature>
<gene>
    <name evidence="3" type="ORF">BRSU_2677</name>
</gene>
<dbReference type="AlphaFoldDB" id="A0A0G4KBB3"/>
<evidence type="ECO:0008006" key="5">
    <source>
        <dbReference type="Google" id="ProtNLM"/>
    </source>
</evidence>
<dbReference type="Gene3D" id="3.40.50.410">
    <property type="entry name" value="von Willebrand factor, type A domain"/>
    <property type="match status" value="1"/>
</dbReference>
<feature type="domain" description="DUF2828" evidence="1">
    <location>
        <begin position="143"/>
        <end position="283"/>
    </location>
</feature>
<dbReference type="RefSeq" id="WP_048596046.1">
    <property type="nucleotide sequence ID" value="NZ_CVLB01000003.1"/>
</dbReference>
<dbReference type="InterPro" id="IPR058580">
    <property type="entry name" value="DUF2828"/>
</dbReference>
<dbReference type="Pfam" id="PF11443">
    <property type="entry name" value="DUF2828"/>
    <property type="match status" value="2"/>
</dbReference>
<feature type="domain" description="DUF7788" evidence="2">
    <location>
        <begin position="294"/>
        <end position="474"/>
    </location>
</feature>
<dbReference type="InterPro" id="IPR056690">
    <property type="entry name" value="DUF7788"/>
</dbReference>
<evidence type="ECO:0000259" key="2">
    <source>
        <dbReference type="Pfam" id="PF25043"/>
    </source>
</evidence>
<dbReference type="Pfam" id="PF25043">
    <property type="entry name" value="DUF7788"/>
    <property type="match status" value="1"/>
</dbReference>
<keyword evidence="4" id="KW-1185">Reference proteome</keyword>
<dbReference type="PIRSF" id="PIRSF015417">
    <property type="entry name" value="T31B5_30_vWA"/>
    <property type="match status" value="1"/>
</dbReference>
<reference evidence="4" key="1">
    <citation type="submission" date="2015-04" db="EMBL/GenBank/DDBJ databases">
        <authorList>
            <person name="Mushtaq Mamoona"/>
        </authorList>
    </citation>
    <scope>NUCLEOTIDE SEQUENCE [LARGE SCALE GENOMIC DNA]</scope>
    <source>
        <strain evidence="4">AN4859/03</strain>
    </source>
</reference>
<dbReference type="PANTHER" id="PTHR31373:SF27">
    <property type="entry name" value="TROVE DOMAIN-CONTAINING PROTEIN"/>
    <property type="match status" value="1"/>
</dbReference>
<name>A0A0G4KBB3_9SPIR</name>
<dbReference type="Proteomes" id="UP000043763">
    <property type="component" value="Unassembled WGS sequence"/>
</dbReference>
<evidence type="ECO:0000313" key="4">
    <source>
        <dbReference type="Proteomes" id="UP000043763"/>
    </source>
</evidence>
<dbReference type="PANTHER" id="PTHR31373">
    <property type="entry name" value="OS06G0652100 PROTEIN"/>
    <property type="match status" value="1"/>
</dbReference>